<organism evidence="1 2">
    <name type="scientific">Paenibacillus elgii</name>
    <dbReference type="NCBI Taxonomy" id="189691"/>
    <lineage>
        <taxon>Bacteria</taxon>
        <taxon>Bacillati</taxon>
        <taxon>Bacillota</taxon>
        <taxon>Bacilli</taxon>
        <taxon>Bacillales</taxon>
        <taxon>Paenibacillaceae</taxon>
        <taxon>Paenibacillus</taxon>
    </lineage>
</organism>
<dbReference type="InterPro" id="IPR013078">
    <property type="entry name" value="His_Pase_superF_clade-1"/>
</dbReference>
<dbReference type="Pfam" id="PF00300">
    <property type="entry name" value="His_Phos_1"/>
    <property type="match status" value="1"/>
</dbReference>
<dbReference type="OrthoDB" id="1680942at2"/>
<dbReference type="CDD" id="cd07067">
    <property type="entry name" value="HP_PGM_like"/>
    <property type="match status" value="1"/>
</dbReference>
<dbReference type="InterPro" id="IPR029033">
    <property type="entry name" value="His_PPase_superfam"/>
</dbReference>
<reference evidence="2" key="1">
    <citation type="submission" date="2016-01" db="EMBL/GenBank/DDBJ databases">
        <title>Draft genome of Chromobacterium sp. F49.</title>
        <authorList>
            <person name="Hong K.W."/>
        </authorList>
    </citation>
    <scope>NUCLEOTIDE SEQUENCE [LARGE SCALE GENOMIC DNA]</scope>
    <source>
        <strain evidence="2">M63</strain>
    </source>
</reference>
<accession>A0A161UCP3</accession>
<protein>
    <submittedName>
        <fullName evidence="1">Phosphoglycerate mutase</fullName>
    </submittedName>
</protein>
<dbReference type="AlphaFoldDB" id="A0A161UCP3"/>
<sequence>MVGAEMKVGLVRHYKVKKDYPSQFLISARELDQWFAEYDESDIELGRTDLGGIEWNRCYASDMSRAVHTAEHIYEGEITQWKMLREVPPPSFRTKVRLPLMVWAILIKTSWFTAPRSMPESMADIRKRADAVLDEIFRQDDGNVLIVSHAALMMTMRKALLARGFRGPKFGTPENGKLYLFEN</sequence>
<name>A0A161UCP3_9BACL</name>
<dbReference type="Proteomes" id="UP000076563">
    <property type="component" value="Unassembled WGS sequence"/>
</dbReference>
<dbReference type="STRING" id="1007103.GCA_000213315_04458"/>
<dbReference type="Gene3D" id="3.40.50.1240">
    <property type="entry name" value="Phosphoglycerate mutase-like"/>
    <property type="match status" value="1"/>
</dbReference>
<dbReference type="EMBL" id="LQRA01000001">
    <property type="protein sequence ID" value="KZE84395.1"/>
    <property type="molecule type" value="Genomic_DNA"/>
</dbReference>
<proteinExistence type="predicted"/>
<dbReference type="eggNOG" id="COG0406">
    <property type="taxonomic scope" value="Bacteria"/>
</dbReference>
<evidence type="ECO:0000313" key="1">
    <source>
        <dbReference type="EMBL" id="KZE84395.1"/>
    </source>
</evidence>
<keyword evidence="2" id="KW-1185">Reference proteome</keyword>
<comment type="caution">
    <text evidence="1">The sequence shown here is derived from an EMBL/GenBank/DDBJ whole genome shotgun (WGS) entry which is preliminary data.</text>
</comment>
<evidence type="ECO:0000313" key="2">
    <source>
        <dbReference type="Proteomes" id="UP000076563"/>
    </source>
</evidence>
<dbReference type="SUPFAM" id="SSF53254">
    <property type="entry name" value="Phosphoglycerate mutase-like"/>
    <property type="match status" value="1"/>
</dbReference>
<gene>
    <name evidence="1" type="ORF">AV654_00350</name>
</gene>